<evidence type="ECO:0000256" key="3">
    <source>
        <dbReference type="ARBA" id="ARBA00009253"/>
    </source>
</evidence>
<evidence type="ECO:0000256" key="5">
    <source>
        <dbReference type="ARBA" id="ARBA00022454"/>
    </source>
</evidence>
<proteinExistence type="inferred from homology"/>
<evidence type="ECO:0000313" key="15">
    <source>
        <dbReference type="EMBL" id="PRT56796.1"/>
    </source>
</evidence>
<dbReference type="Pfam" id="PF14633">
    <property type="entry name" value="SH2_2"/>
    <property type="match status" value="1"/>
</dbReference>
<feature type="compositionally biased region" description="Basic and acidic residues" evidence="12">
    <location>
        <begin position="197"/>
        <end position="209"/>
    </location>
</feature>
<dbReference type="GO" id="GO:0003746">
    <property type="term" value="F:translation elongation factor activity"/>
    <property type="evidence" value="ECO:0007669"/>
    <property type="project" value="UniProtKB-KW"/>
</dbReference>
<reference evidence="15 16" key="1">
    <citation type="submission" date="2017-04" db="EMBL/GenBank/DDBJ databases">
        <title>Genome sequencing of [Candida] sorbophila.</title>
        <authorList>
            <person name="Ahn J.O."/>
        </authorList>
    </citation>
    <scope>NUCLEOTIDE SEQUENCE [LARGE SCALE GENOMIC DNA]</scope>
    <source>
        <strain evidence="15 16">DS02</strain>
    </source>
</reference>
<dbReference type="CDD" id="cd09918">
    <property type="entry name" value="SH2_Nterm_SPT6_like"/>
    <property type="match status" value="1"/>
</dbReference>
<dbReference type="PIRSF" id="PIRSF036947">
    <property type="entry name" value="Spt6"/>
    <property type="match status" value="1"/>
</dbReference>
<dbReference type="Gene3D" id="3.30.420.140">
    <property type="entry name" value="YqgF/RNase H-like domain"/>
    <property type="match status" value="1"/>
</dbReference>
<evidence type="ECO:0000256" key="1">
    <source>
        <dbReference type="ARBA" id="ARBA00004123"/>
    </source>
</evidence>
<dbReference type="PROSITE" id="PS50001">
    <property type="entry name" value="SH2"/>
    <property type="match status" value="1"/>
</dbReference>
<evidence type="ECO:0000256" key="4">
    <source>
        <dbReference type="ARBA" id="ARBA00020248"/>
    </source>
</evidence>
<keyword evidence="8 10" id="KW-0539">Nucleus</keyword>
<dbReference type="FunFam" id="3.30.505.10:FF:000056">
    <property type="entry name" value="Transcription elongation factor Spt6"/>
    <property type="match status" value="1"/>
</dbReference>
<evidence type="ECO:0000259" key="14">
    <source>
        <dbReference type="PROSITE" id="PS50126"/>
    </source>
</evidence>
<dbReference type="GO" id="GO:0005694">
    <property type="term" value="C:chromosome"/>
    <property type="evidence" value="ECO:0007669"/>
    <property type="project" value="UniProtKB-SubCell"/>
</dbReference>
<dbReference type="EMBL" id="NDIQ01000022">
    <property type="protein sequence ID" value="PRT56796.1"/>
    <property type="molecule type" value="Genomic_DNA"/>
</dbReference>
<dbReference type="FunFam" id="3.30.505.10:FF:000065">
    <property type="entry name" value="Transcription elongation factor SPT6"/>
    <property type="match status" value="1"/>
</dbReference>
<comment type="subcellular location">
    <subcellularLocation>
        <location evidence="2">Chromosome</location>
    </subcellularLocation>
    <subcellularLocation>
        <location evidence="1 10">Nucleus</location>
    </subcellularLocation>
</comment>
<comment type="similarity">
    <text evidence="3 10">Belongs to the SPT6 family.</text>
</comment>
<dbReference type="PANTHER" id="PTHR10145:SF6">
    <property type="entry name" value="TRANSCRIPTION ELONGATION FACTOR SPT6"/>
    <property type="match status" value="1"/>
</dbReference>
<dbReference type="FunFam" id="1.10.10.2740:FF:000002">
    <property type="entry name" value="Transcription elongation factor Spt6"/>
    <property type="match status" value="1"/>
</dbReference>
<evidence type="ECO:0000256" key="11">
    <source>
        <dbReference type="PROSITE-ProRule" id="PRU00191"/>
    </source>
</evidence>
<dbReference type="Gene3D" id="1.10.10.2740">
    <property type="entry name" value="Spt6, Death-like domain"/>
    <property type="match status" value="1"/>
</dbReference>
<dbReference type="InterPro" id="IPR017072">
    <property type="entry name" value="TF_Spt6"/>
</dbReference>
<dbReference type="InterPro" id="IPR049540">
    <property type="entry name" value="Spt6-like_S1"/>
</dbReference>
<feature type="region of interest" description="Disordered" evidence="12">
    <location>
        <begin position="194"/>
        <end position="217"/>
    </location>
</feature>
<dbReference type="InterPro" id="IPR012340">
    <property type="entry name" value="NA-bd_OB-fold"/>
</dbReference>
<keyword evidence="5" id="KW-0158">Chromosome</keyword>
<dbReference type="Pfam" id="PF14639">
    <property type="entry name" value="YqgF"/>
    <property type="match status" value="1"/>
</dbReference>
<dbReference type="Pfam" id="PF22706">
    <property type="entry name" value="Tex_central_region"/>
    <property type="match status" value="1"/>
</dbReference>
<dbReference type="InterPro" id="IPR023323">
    <property type="entry name" value="Tex-like_dom_sf"/>
</dbReference>
<dbReference type="Pfam" id="PF14635">
    <property type="entry name" value="HHH_7"/>
    <property type="match status" value="1"/>
</dbReference>
<dbReference type="GO" id="GO:0003677">
    <property type="term" value="F:DNA binding"/>
    <property type="evidence" value="ECO:0007669"/>
    <property type="project" value="InterPro"/>
</dbReference>
<keyword evidence="15" id="KW-0648">Protein biosynthesis</keyword>
<organism evidence="15 16">
    <name type="scientific">Wickerhamiella sorbophila</name>
    <dbReference type="NCBI Taxonomy" id="45607"/>
    <lineage>
        <taxon>Eukaryota</taxon>
        <taxon>Fungi</taxon>
        <taxon>Dikarya</taxon>
        <taxon>Ascomycota</taxon>
        <taxon>Saccharomycotina</taxon>
        <taxon>Dipodascomycetes</taxon>
        <taxon>Dipodascales</taxon>
        <taxon>Trichomonascaceae</taxon>
        <taxon>Wickerhamiella</taxon>
    </lineage>
</organism>
<feature type="compositionally biased region" description="Acidic residues" evidence="12">
    <location>
        <begin position="112"/>
        <end position="124"/>
    </location>
</feature>
<dbReference type="InterPro" id="IPR028083">
    <property type="entry name" value="Spt6_acidic_N_dom"/>
</dbReference>
<evidence type="ECO:0000256" key="6">
    <source>
        <dbReference type="ARBA" id="ARBA00022999"/>
    </source>
</evidence>
<dbReference type="GO" id="GO:0008023">
    <property type="term" value="C:transcription elongation factor complex"/>
    <property type="evidence" value="ECO:0007669"/>
    <property type="project" value="TreeGrafter"/>
</dbReference>
<accession>A0A2T0FP80</accession>
<dbReference type="SMART" id="SM00316">
    <property type="entry name" value="S1"/>
    <property type="match status" value="1"/>
</dbReference>
<dbReference type="PROSITE" id="PS50126">
    <property type="entry name" value="S1"/>
    <property type="match status" value="1"/>
</dbReference>
<dbReference type="InterPro" id="IPR000980">
    <property type="entry name" value="SH2"/>
</dbReference>
<feature type="domain" description="S1 motif" evidence="14">
    <location>
        <begin position="1103"/>
        <end position="1178"/>
    </location>
</feature>
<keyword evidence="6 11" id="KW-0727">SH2 domain</keyword>
<dbReference type="InterPro" id="IPR036860">
    <property type="entry name" value="SH2_dom_sf"/>
</dbReference>
<dbReference type="PANTHER" id="PTHR10145">
    <property type="entry name" value="TRANSCRIPTION ELONGATION FACTOR SPT6"/>
    <property type="match status" value="1"/>
</dbReference>
<protein>
    <recommendedName>
        <fullName evidence="4 10">Transcription elongation factor Spt6</fullName>
    </recommendedName>
</protein>
<feature type="compositionally biased region" description="Basic residues" evidence="12">
    <location>
        <begin position="97"/>
        <end position="108"/>
    </location>
</feature>
<feature type="region of interest" description="Disordered" evidence="12">
    <location>
        <begin position="257"/>
        <end position="280"/>
    </location>
</feature>
<dbReference type="InterPro" id="IPR055179">
    <property type="entry name" value="Tex-like_central_region"/>
</dbReference>
<dbReference type="Gene3D" id="1.10.150.850">
    <property type="entry name" value="Spt6, helix-hairpin-helix domain"/>
    <property type="match status" value="1"/>
</dbReference>
<dbReference type="GO" id="GO:0042393">
    <property type="term" value="F:histone binding"/>
    <property type="evidence" value="ECO:0007669"/>
    <property type="project" value="TreeGrafter"/>
</dbReference>
<dbReference type="Pfam" id="PF14632">
    <property type="entry name" value="SPT6_acidic"/>
    <property type="match status" value="1"/>
</dbReference>
<feature type="compositionally biased region" description="Acidic residues" evidence="12">
    <location>
        <begin position="34"/>
        <end position="45"/>
    </location>
</feature>
<dbReference type="InterPro" id="IPR037027">
    <property type="entry name" value="YqgF/RNaseH-like_dom_sf"/>
</dbReference>
<keyword evidence="15" id="KW-0251">Elongation factor</keyword>
<dbReference type="Gene3D" id="1.10.3500.10">
    <property type="entry name" value="Tex N-terminal region-like"/>
    <property type="match status" value="1"/>
</dbReference>
<gene>
    <name evidence="15" type="ORF">B9G98_04416</name>
</gene>
<dbReference type="InterPro" id="IPR035019">
    <property type="entry name" value="Spt6_SH2_N"/>
</dbReference>
<evidence type="ECO:0000256" key="8">
    <source>
        <dbReference type="ARBA" id="ARBA00023242"/>
    </source>
</evidence>
<dbReference type="InterPro" id="IPR035420">
    <property type="entry name" value="Spt6_SH2"/>
</dbReference>
<feature type="compositionally biased region" description="Acidic residues" evidence="12">
    <location>
        <begin position="257"/>
        <end position="271"/>
    </location>
</feature>
<evidence type="ECO:0000313" key="16">
    <source>
        <dbReference type="Proteomes" id="UP000238350"/>
    </source>
</evidence>
<dbReference type="SUPFAM" id="SSF47781">
    <property type="entry name" value="RuvA domain 2-like"/>
    <property type="match status" value="1"/>
</dbReference>
<dbReference type="SUPFAM" id="SSF158832">
    <property type="entry name" value="Tex N-terminal region-like"/>
    <property type="match status" value="1"/>
</dbReference>
<keyword evidence="7 10" id="KW-0804">Transcription</keyword>
<dbReference type="Proteomes" id="UP000238350">
    <property type="component" value="Unassembled WGS sequence"/>
</dbReference>
<dbReference type="SUPFAM" id="SSF55550">
    <property type="entry name" value="SH2 domain"/>
    <property type="match status" value="1"/>
</dbReference>
<feature type="compositionally biased region" description="Acidic residues" evidence="12">
    <location>
        <begin position="53"/>
        <end position="68"/>
    </location>
</feature>
<name>A0A2T0FP80_9ASCO</name>
<dbReference type="OrthoDB" id="995477at2759"/>
<evidence type="ECO:0000256" key="9">
    <source>
        <dbReference type="ARBA" id="ARBA00093389"/>
    </source>
</evidence>
<dbReference type="InterPro" id="IPR003029">
    <property type="entry name" value="S1_domain"/>
</dbReference>
<evidence type="ECO:0000256" key="7">
    <source>
        <dbReference type="ARBA" id="ARBA00023163"/>
    </source>
</evidence>
<dbReference type="InterPro" id="IPR023319">
    <property type="entry name" value="Tex-like_HTH_dom_sf"/>
</dbReference>
<dbReference type="SUPFAM" id="SSF50249">
    <property type="entry name" value="Nucleic acid-binding proteins"/>
    <property type="match status" value="1"/>
</dbReference>
<dbReference type="InterPro" id="IPR042066">
    <property type="entry name" value="Spt6_death-like"/>
</dbReference>
<feature type="region of interest" description="Disordered" evidence="12">
    <location>
        <begin position="1"/>
        <end position="181"/>
    </location>
</feature>
<dbReference type="InterPro" id="IPR032706">
    <property type="entry name" value="Spt6_HHH"/>
</dbReference>
<evidence type="ECO:0000256" key="12">
    <source>
        <dbReference type="SAM" id="MobiDB-lite"/>
    </source>
</evidence>
<comment type="caution">
    <text evidence="15">The sequence shown here is derived from an EMBL/GenBank/DDBJ whole genome shotgun (WGS) entry which is preliminary data.</text>
</comment>
<dbReference type="SUPFAM" id="SSF53098">
    <property type="entry name" value="Ribonuclease H-like"/>
    <property type="match status" value="1"/>
</dbReference>
<dbReference type="InterPro" id="IPR010994">
    <property type="entry name" value="RuvA_2-like"/>
</dbReference>
<dbReference type="RefSeq" id="XP_024666741.1">
    <property type="nucleotide sequence ID" value="XM_024810973.1"/>
</dbReference>
<dbReference type="GO" id="GO:0034728">
    <property type="term" value="P:nucleosome organization"/>
    <property type="evidence" value="ECO:0007669"/>
    <property type="project" value="TreeGrafter"/>
</dbReference>
<keyword evidence="16" id="KW-1185">Reference proteome</keyword>
<dbReference type="GO" id="GO:0031491">
    <property type="term" value="F:nucleosome binding"/>
    <property type="evidence" value="ECO:0007669"/>
    <property type="project" value="TreeGrafter"/>
</dbReference>
<dbReference type="GeneID" id="36518164"/>
<dbReference type="Gene3D" id="1.10.10.650">
    <property type="entry name" value="RuvA domain 2-like"/>
    <property type="match status" value="1"/>
</dbReference>
<feature type="compositionally biased region" description="Acidic residues" evidence="12">
    <location>
        <begin position="77"/>
        <end position="92"/>
    </location>
</feature>
<dbReference type="Pfam" id="PF21710">
    <property type="entry name" value="Spt6_S1"/>
    <property type="match status" value="1"/>
</dbReference>
<evidence type="ECO:0000256" key="2">
    <source>
        <dbReference type="ARBA" id="ARBA00004286"/>
    </source>
</evidence>
<comment type="function">
    <text evidence="9">Histone H3-H4 chaperone that plays a role in maintenance of chromatin structure during RNA polymerase II transcription elongation thereby repressing transcription initiation from cryptic promoters. Mediates the reassembly of nucleosomes onto the promoters of at least a selected set of genes during repression; the nucleosome reassembly is essential for transcriptional repression. Essential for viability.</text>
</comment>
<dbReference type="STRING" id="45607.A0A2T0FP80"/>
<sequence>MNRRRLAGVDDESDDENGVASPVAEPATVTADQTADDDDEEESEGTYDGSNAGDDDDSSEEEEDDEQEMEKVREGFIVDDDDGSDDDDDSDSDSSSRRRRRRKRSRSRRTPEEEDGLELDEDDLDLVREAAGQDEPEGKKFKRLKRVDQRAGGRKGLTAMFSDEEAEGSEEGAPISRHGTLAGEFDDFIEDEVSDEEALRRQEERETATHVRRQAGRPGIADLGAQLEGLDEEKIGEIYEIFGDGGAYDWALEREDDMEQGDGLSDGEDEERGDRPINLQDVFEPSELAARMLTAEDDAIRAEDMPERYQLLRQGLKHGYDLDNQEFQEKREWVTAAMVKEHRLLFAVKPELREPFGKAVVKVLEFIAFERLEVPFIWHHRQDYLVNVVINSNEQDEASATSTEQLLTRDDLWRIVMLDMDFHAIIEKRKATQELWESLEVKSSDYDELVSQASTLVEYQDVMDWIQFRYSAELRARGSEAVKRHSRFGVYDRLRASPLANLAQLTGVDASKFALNIQAEKRLTFVDDPSKLPNEVAAEQTPDLEPQTSLAAVTDYLSQELFHHPQIRRYVRNKFVQEAKIDIVLTDDGRKRIDENSKFARIKYAINWSFEELRLRPDLYLTMLAAEQQGLVVVRVQYPQYKTTLFERLLTSYLFSDGVSEVATQWNELRRSVFKQASRKIIPLIARNIREDLRHDCLRSLFFEVRKAFSEKLNQAPFKPPGFLPGTVPRVLAVSAGEGQYRDAVLAVVLDEDGNVVEHAKLGDMRDAAFRSGLAELAKRREVDVIGVGGWTGATRRLFQQVSEIVSDEGITVGENQTPLDVRYVNDEVARLYQSSKRAEIEYTDLVPVARYCVGLARYMQSPLLEYTSLGNEIGAVQIHPNQSLLPKDLFLQCTESCFVDYVCLDGIDINLAVRSPYVANAVPYIAGLGPRKASGMLTAIQSRGGIISNRTKLIITELTPKTIFMNCASFFKIPQDTTASKEDDSDVLDGTRIHPEDYELARKMVGDALELDEEDIAAYERSGRGGVVAQLDDPDRLDELILEDYAMELEKSFKQKKLCTLQNIRDELKDNYRELREPLKVLTDREVFTMLTGHSPDSFKSGAVVSAICRRVTNRQLVLSVDGGVDGVAESGNISDDRSQPVSAQFTPGQAVQAVVQNVDYKALFAGLNTRASIVKRALEEEAAANRSIDPEKWNTEAEKRDIAAADQKIAQEQRQGRIIKHPLFRLFSAKQAEEYLAPLQRGDLVIRPSSRGNDHITITWKVADMLYQHIDVIELDKPNEYTIGRTLMVGRWKYSDLDELIIMHIQAMARKVDEMTRAEKFQSGTKADVDKWLTAYTNARPNKSVYAFCFDHKRPGYFLLCFKTGANADVQQWHVKVIPNGYELMNNSYPDVPSLCNGFKMIFAAKARTA</sequence>
<dbReference type="Gene3D" id="3.30.505.10">
    <property type="entry name" value="SH2 domain"/>
    <property type="match status" value="2"/>
</dbReference>
<dbReference type="InterPro" id="IPR028231">
    <property type="entry name" value="Spt6_YqgF"/>
</dbReference>
<dbReference type="InterPro" id="IPR035018">
    <property type="entry name" value="Spt6_SH2_C"/>
</dbReference>
<comment type="function">
    <text evidence="10">Plays a role in maintenance of chromatin structure during RNA polymerase II transcription elongation thereby repressing transcription initiation from cryptic promoters. Mediates the reassembly of nucleosomes onto the promoters of at least a selected set of genes during repression; the nucleosome reassembly is essential for transcriptional repression.</text>
</comment>
<dbReference type="Gene3D" id="2.40.50.140">
    <property type="entry name" value="Nucleic acid-binding proteins"/>
    <property type="match status" value="1"/>
</dbReference>
<dbReference type="Pfam" id="PF14641">
    <property type="entry name" value="HTH_44"/>
    <property type="match status" value="1"/>
</dbReference>
<evidence type="ECO:0000256" key="10">
    <source>
        <dbReference type="PIRNR" id="PIRNR036947"/>
    </source>
</evidence>
<dbReference type="CDD" id="cd09928">
    <property type="entry name" value="SH2_Cterm_SPT6_like"/>
    <property type="match status" value="1"/>
</dbReference>
<dbReference type="InterPro" id="IPR012337">
    <property type="entry name" value="RNaseH-like_sf"/>
</dbReference>
<feature type="domain" description="SH2" evidence="13">
    <location>
        <begin position="1215"/>
        <end position="1321"/>
    </location>
</feature>
<dbReference type="GO" id="GO:0140673">
    <property type="term" value="P:transcription elongation-coupled chromatin remodeling"/>
    <property type="evidence" value="ECO:0007669"/>
    <property type="project" value="InterPro"/>
</dbReference>
<dbReference type="InterPro" id="IPR028088">
    <property type="entry name" value="Spt6_HTH_DNA-bd_dom"/>
</dbReference>
<evidence type="ECO:0000259" key="13">
    <source>
        <dbReference type="PROSITE" id="PS50001"/>
    </source>
</evidence>